<proteinExistence type="predicted"/>
<dbReference type="RefSeq" id="WP_072302834.1">
    <property type="nucleotide sequence ID" value="NZ_FPIY01000001.1"/>
</dbReference>
<dbReference type="AlphaFoldDB" id="A0A1K1N6G4"/>
<gene>
    <name evidence="3" type="ORF">SAMN05660313_01205</name>
</gene>
<evidence type="ECO:0000256" key="1">
    <source>
        <dbReference type="SAM" id="Coils"/>
    </source>
</evidence>
<evidence type="ECO:0008006" key="5">
    <source>
        <dbReference type="Google" id="ProtNLM"/>
    </source>
</evidence>
<sequence length="192" mass="21727">MGQDLRKLFEAERAKEQYKMPAGHISKFEDKLNASILASKNINWSVYKVAASIILLLGISLMVYVMQTKVTSTETTIVDTEKPAKEKDGITLGALSPDLKKIEDYYQVHINLELSQLQVSDTNKALVDGYMLHLAELHTEYQKLNTELNTIGPNDQLISALINNLQLRLQLLQKLRKKLNELKSTKNETISI</sequence>
<keyword evidence="2" id="KW-0472">Membrane</keyword>
<keyword evidence="1" id="KW-0175">Coiled coil</keyword>
<accession>A0A1K1N6G4</accession>
<protein>
    <recommendedName>
        <fullName evidence="5">Anti-sigma factor</fullName>
    </recommendedName>
</protein>
<dbReference type="STRING" id="76595.SAMN05660313_01205"/>
<dbReference type="EMBL" id="FPIY01000001">
    <property type="protein sequence ID" value="SFW30837.1"/>
    <property type="molecule type" value="Genomic_DNA"/>
</dbReference>
<organism evidence="3 4">
    <name type="scientific">Cellulophaga fucicola</name>
    <dbReference type="NCBI Taxonomy" id="76595"/>
    <lineage>
        <taxon>Bacteria</taxon>
        <taxon>Pseudomonadati</taxon>
        <taxon>Bacteroidota</taxon>
        <taxon>Flavobacteriia</taxon>
        <taxon>Flavobacteriales</taxon>
        <taxon>Flavobacteriaceae</taxon>
        <taxon>Cellulophaga</taxon>
    </lineage>
</organism>
<evidence type="ECO:0000256" key="2">
    <source>
        <dbReference type="SAM" id="Phobius"/>
    </source>
</evidence>
<keyword evidence="4" id="KW-1185">Reference proteome</keyword>
<dbReference type="OrthoDB" id="1441018at2"/>
<keyword evidence="2" id="KW-1133">Transmembrane helix</keyword>
<name>A0A1K1N6G4_9FLAO</name>
<dbReference type="Proteomes" id="UP000183257">
    <property type="component" value="Unassembled WGS sequence"/>
</dbReference>
<evidence type="ECO:0000313" key="4">
    <source>
        <dbReference type="Proteomes" id="UP000183257"/>
    </source>
</evidence>
<keyword evidence="2" id="KW-0812">Transmembrane</keyword>
<feature type="transmembrane region" description="Helical" evidence="2">
    <location>
        <begin position="46"/>
        <end position="66"/>
    </location>
</feature>
<feature type="coiled-coil region" evidence="1">
    <location>
        <begin position="162"/>
        <end position="192"/>
    </location>
</feature>
<evidence type="ECO:0000313" key="3">
    <source>
        <dbReference type="EMBL" id="SFW30837.1"/>
    </source>
</evidence>
<reference evidence="4" key="1">
    <citation type="submission" date="2016-11" db="EMBL/GenBank/DDBJ databases">
        <authorList>
            <person name="Varghese N."/>
            <person name="Submissions S."/>
        </authorList>
    </citation>
    <scope>NUCLEOTIDE SEQUENCE [LARGE SCALE GENOMIC DNA]</scope>
    <source>
        <strain evidence="4">DSM 24786</strain>
    </source>
</reference>